<evidence type="ECO:0000313" key="14">
    <source>
        <dbReference type="Proteomes" id="UP000009005"/>
    </source>
</evidence>
<dbReference type="PROSITE" id="PS51192">
    <property type="entry name" value="HELICASE_ATP_BIND_1"/>
    <property type="match status" value="1"/>
</dbReference>
<feature type="domain" description="Helicase ATP-binding" evidence="12">
    <location>
        <begin position="294"/>
        <end position="464"/>
    </location>
</feature>
<evidence type="ECO:0000256" key="2">
    <source>
        <dbReference type="ARBA" id="ARBA00008598"/>
    </source>
</evidence>
<dbReference type="GO" id="GO:0003677">
    <property type="term" value="F:DNA binding"/>
    <property type="evidence" value="ECO:0007669"/>
    <property type="project" value="UniProtKB-KW"/>
</dbReference>
<organism evidence="13 14">
    <name type="scientific">Mycoplasma wenyonii (strain Massachusetts)</name>
    <name type="common">Eperythrozoon wenyonii</name>
    <dbReference type="NCBI Taxonomy" id="1197325"/>
    <lineage>
        <taxon>Bacteria</taxon>
        <taxon>Bacillati</taxon>
        <taxon>Mycoplasmatota</taxon>
        <taxon>Mollicutes</taxon>
        <taxon>Mycoplasmataceae</taxon>
        <taxon>Mycoplasma</taxon>
    </lineage>
</organism>
<comment type="similarity">
    <text evidence="2 11">Belongs to the HsdR family.</text>
</comment>
<dbReference type="InterPro" id="IPR027417">
    <property type="entry name" value="P-loop_NTPase"/>
</dbReference>
<proteinExistence type="inferred from homology"/>
<evidence type="ECO:0000256" key="1">
    <source>
        <dbReference type="ARBA" id="ARBA00000851"/>
    </source>
</evidence>
<dbReference type="EMBL" id="CP003703">
    <property type="protein sequence ID" value="AFN64926.1"/>
    <property type="molecule type" value="Genomic_DNA"/>
</dbReference>
<dbReference type="Pfam" id="PF22679">
    <property type="entry name" value="T1R_D3-like"/>
    <property type="match status" value="1"/>
</dbReference>
<dbReference type="PATRIC" id="fig|1197325.3.peg.130"/>
<evidence type="ECO:0000256" key="9">
    <source>
        <dbReference type="ARBA" id="ARBA00022840"/>
    </source>
</evidence>
<dbReference type="Proteomes" id="UP000009005">
    <property type="component" value="Chromosome"/>
</dbReference>
<evidence type="ECO:0000256" key="5">
    <source>
        <dbReference type="ARBA" id="ARBA00022741"/>
    </source>
</evidence>
<dbReference type="AlphaFoldDB" id="I6YAF4"/>
<dbReference type="GO" id="GO:0005524">
    <property type="term" value="F:ATP binding"/>
    <property type="evidence" value="ECO:0007669"/>
    <property type="project" value="UniProtKB-KW"/>
</dbReference>
<dbReference type="Gene3D" id="3.90.1570.50">
    <property type="match status" value="1"/>
</dbReference>
<reference evidence="13 14" key="1">
    <citation type="journal article" date="2012" name="J. Bacteriol.">
        <title>Complete genome sequence of Mycoplasma wenyonii strain Massachusetts.</title>
        <authorList>
            <person name="Dos Santos A.P."/>
            <person name="Guimaraes A.M."/>
            <person name="do Nascimento N.C."/>
            <person name="Sanmiguel P.J."/>
            <person name="Messick J.B."/>
        </authorList>
    </citation>
    <scope>NUCLEOTIDE SEQUENCE [LARGE SCALE GENOMIC DNA]</scope>
    <source>
        <strain evidence="13 14">Massachusetts</strain>
    </source>
</reference>
<dbReference type="SUPFAM" id="SSF52540">
    <property type="entry name" value="P-loop containing nucleoside triphosphate hydrolases"/>
    <property type="match status" value="1"/>
</dbReference>
<evidence type="ECO:0000256" key="3">
    <source>
        <dbReference type="ARBA" id="ARBA00011296"/>
    </source>
</evidence>
<accession>I6YAF4</accession>
<dbReference type="STRING" id="1197325.WEN_00595"/>
<dbReference type="KEGG" id="mwe:WEN_00595"/>
<dbReference type="InterPro" id="IPR007409">
    <property type="entry name" value="Restrct_endonuc_type1_HsdR_N"/>
</dbReference>
<evidence type="ECO:0000256" key="10">
    <source>
        <dbReference type="ARBA" id="ARBA00023125"/>
    </source>
</evidence>
<dbReference type="PANTHER" id="PTHR30195:SF16">
    <property type="entry name" value="TYPE I RESTRICTION ENZYME ENDONUCLEASE SUBUNIT"/>
    <property type="match status" value="1"/>
</dbReference>
<dbReference type="InterPro" id="IPR004473">
    <property type="entry name" value="Restrct_endonuc_typeI_HsdR"/>
</dbReference>
<keyword evidence="7" id="KW-0255">Endonuclease</keyword>
<evidence type="ECO:0000256" key="4">
    <source>
        <dbReference type="ARBA" id="ARBA00022722"/>
    </source>
</evidence>
<keyword evidence="4" id="KW-0540">Nuclease</keyword>
<dbReference type="InterPro" id="IPR051268">
    <property type="entry name" value="Type-I_R_enzyme_R_subunit"/>
</dbReference>
<keyword evidence="5 11" id="KW-0547">Nucleotide-binding</keyword>
<evidence type="ECO:0000256" key="7">
    <source>
        <dbReference type="ARBA" id="ARBA00022759"/>
    </source>
</evidence>
<dbReference type="Pfam" id="PF18766">
    <property type="entry name" value="SWI2_SNF2"/>
    <property type="match status" value="1"/>
</dbReference>
<sequence length="680" mass="80561">MKENIVPAVYEAPEDNIEHFTTYHDKVERLFELLEQQGYELIKIKDRFELKDNLRRQIERLNSLRRNKEFRFSDSEWNWFFEEYFENKTIEENTETIQKNYVKSLKTDDEDEQNIYLIDKEHVYKNHLQVFQPLGDQRNLIILVNGLPLVFIELFEVGERLENRFGYLDRYDKYDYLSGFYRLFWFIQLFVFSNHLETKYCSNTSNLAWIRRARISKAEDTNFRLTSYWTDSQNKRILGLIDFTKYFLNKNALLNILTKYCVFTTDKKLLVMRPYQINAVEKMVKKVKIGIEKKLEGTPEARGYIWHATGSGKTLTSWKAVELISNIEGISKVIFVVDRKVLDSQTQREFHKFGDTDKETQTNNTYELIQKLNKSSCRIISTTFQKLNKACKHENFSELPILQERVVFIFDECHRSQGSDDEMGQMRRITEDRFKKCFIFGVSGTPILPQKSKDEQEKDKAGTNKYFTKSLCSYNLLHALQDNNVLSWRYDEVRFKKSESTEREVQLPYQKLEKKRKIVDWVLNNFERKTKGSSFKKHFNSIFVAESIADLLEYYEIFKEKSKDTGIVISAIFSISSDEAGNVKGHIDAISKIIEDYNQTFKTGFDLKFDIGKGYETWREDLTKRLRNVEIDILIVVAMFLTGFDSPALILFESIKKLIARTILFKYFHVLTEYTANLRM</sequence>
<dbReference type="NCBIfam" id="TIGR00348">
    <property type="entry name" value="hsdR"/>
    <property type="match status" value="1"/>
</dbReference>
<name>I6YAF4_MYCWM</name>
<evidence type="ECO:0000256" key="6">
    <source>
        <dbReference type="ARBA" id="ARBA00022747"/>
    </source>
</evidence>
<evidence type="ECO:0000256" key="8">
    <source>
        <dbReference type="ARBA" id="ARBA00022801"/>
    </source>
</evidence>
<keyword evidence="6 11" id="KW-0680">Restriction system</keyword>
<dbReference type="PANTHER" id="PTHR30195">
    <property type="entry name" value="TYPE I SITE-SPECIFIC DEOXYRIBONUCLEASE PROTEIN SUBUNIT M AND R"/>
    <property type="match status" value="1"/>
</dbReference>
<dbReference type="InterPro" id="IPR014001">
    <property type="entry name" value="Helicase_ATP-bd"/>
</dbReference>
<dbReference type="GO" id="GO:0009035">
    <property type="term" value="F:type I site-specific deoxyribonuclease activity"/>
    <property type="evidence" value="ECO:0007669"/>
    <property type="project" value="UniProtKB-EC"/>
</dbReference>
<evidence type="ECO:0000313" key="13">
    <source>
        <dbReference type="EMBL" id="AFN64926.1"/>
    </source>
</evidence>
<dbReference type="EC" id="3.1.21.3" evidence="11"/>
<keyword evidence="10 11" id="KW-0238">DNA-binding</keyword>
<comment type="subunit">
    <text evidence="3 11">The type I restriction/modification system is composed of three polypeptides R, M and S.</text>
</comment>
<dbReference type="HOGENOM" id="CLU_004848_1_1_14"/>
<dbReference type="CDD" id="cd22332">
    <property type="entry name" value="HsdR_N"/>
    <property type="match status" value="1"/>
</dbReference>
<dbReference type="RefSeq" id="WP_014849636.1">
    <property type="nucleotide sequence ID" value="NC_018149.1"/>
</dbReference>
<keyword evidence="9 11" id="KW-0067">ATP-binding</keyword>
<comment type="catalytic activity">
    <reaction evidence="1 11">
        <text>Endonucleolytic cleavage of DNA to give random double-stranded fragments with terminal 5'-phosphates, ATP is simultaneously hydrolyzed.</text>
        <dbReference type="EC" id="3.1.21.3"/>
    </reaction>
</comment>
<dbReference type="OrthoDB" id="9758243at2"/>
<protein>
    <recommendedName>
        <fullName evidence="11">Type I restriction enzyme endonuclease subunit</fullName>
        <shortName evidence="11">R protein</shortName>
        <ecNumber evidence="11">3.1.21.3</ecNumber>
    </recommendedName>
</protein>
<dbReference type="GO" id="GO:0009307">
    <property type="term" value="P:DNA restriction-modification system"/>
    <property type="evidence" value="ECO:0007669"/>
    <property type="project" value="UniProtKB-KW"/>
</dbReference>
<evidence type="ECO:0000259" key="12">
    <source>
        <dbReference type="PROSITE" id="PS51192"/>
    </source>
</evidence>
<gene>
    <name evidence="13" type="ordered locus">WEN_00595</name>
</gene>
<evidence type="ECO:0000256" key="11">
    <source>
        <dbReference type="RuleBase" id="RU364115"/>
    </source>
</evidence>
<dbReference type="InterPro" id="IPR055180">
    <property type="entry name" value="HsdR_RecA-like_helicase_dom_2"/>
</dbReference>
<keyword evidence="14" id="KW-1185">Reference proteome</keyword>
<dbReference type="Pfam" id="PF04313">
    <property type="entry name" value="HSDR_N"/>
    <property type="match status" value="1"/>
</dbReference>
<dbReference type="SMART" id="SM00487">
    <property type="entry name" value="DEXDc"/>
    <property type="match status" value="1"/>
</dbReference>
<dbReference type="InterPro" id="IPR040980">
    <property type="entry name" value="SWI2_SNF2"/>
</dbReference>
<comment type="function">
    <text evidence="11">Subunit R is required for both nuclease and ATPase activities, but not for modification.</text>
</comment>
<keyword evidence="8 11" id="KW-0378">Hydrolase</keyword>
<dbReference type="Gene3D" id="3.40.50.300">
    <property type="entry name" value="P-loop containing nucleotide triphosphate hydrolases"/>
    <property type="match status" value="2"/>
</dbReference>